<keyword evidence="1" id="KW-0812">Transmembrane</keyword>
<accession>A0ABV7KU24</accession>
<evidence type="ECO:0000313" key="2">
    <source>
        <dbReference type="EMBL" id="MFC3212736.1"/>
    </source>
</evidence>
<dbReference type="EMBL" id="JBHRUJ010000030">
    <property type="protein sequence ID" value="MFC3212736.1"/>
    <property type="molecule type" value="Genomic_DNA"/>
</dbReference>
<comment type="caution">
    <text evidence="2">The sequence shown here is derived from an EMBL/GenBank/DDBJ whole genome shotgun (WGS) entry which is preliminary data.</text>
</comment>
<organism evidence="2 3">
    <name type="scientific">Planomicrobium okeanokoites</name>
    <name type="common">Planococcus okeanokoites</name>
    <name type="synonym">Flavobacterium okeanokoites</name>
    <dbReference type="NCBI Taxonomy" id="244"/>
    <lineage>
        <taxon>Bacteria</taxon>
        <taxon>Bacillati</taxon>
        <taxon>Bacillota</taxon>
        <taxon>Bacilli</taxon>
        <taxon>Bacillales</taxon>
        <taxon>Caryophanaceae</taxon>
        <taxon>Planomicrobium</taxon>
    </lineage>
</organism>
<reference evidence="3" key="1">
    <citation type="journal article" date="2019" name="Int. J. Syst. Evol. Microbiol.">
        <title>The Global Catalogue of Microorganisms (GCM) 10K type strain sequencing project: providing services to taxonomists for standard genome sequencing and annotation.</title>
        <authorList>
            <consortium name="The Broad Institute Genomics Platform"/>
            <consortium name="The Broad Institute Genome Sequencing Center for Infectious Disease"/>
            <person name="Wu L."/>
            <person name="Ma J."/>
        </authorList>
    </citation>
    <scope>NUCLEOTIDE SEQUENCE [LARGE SCALE GENOMIC DNA]</scope>
    <source>
        <strain evidence="3">CCM 320</strain>
    </source>
</reference>
<keyword evidence="3" id="KW-1185">Reference proteome</keyword>
<sequence>MPDGKGDGSMYKKIEVIDITLDEHGNRITALEKADVEKSETIKLLELQFTSIKTDFTNLENTIWKTAQSTQDHFSAQNAQQWKLIEALNNGKEKERERKHEITKTKTELFWEWLGKVTVGGGIFIVVLELVFGK</sequence>
<dbReference type="RefSeq" id="WP_117312539.1">
    <property type="nucleotide sequence ID" value="NZ_JBHRUJ010000030.1"/>
</dbReference>
<evidence type="ECO:0008006" key="4">
    <source>
        <dbReference type="Google" id="ProtNLM"/>
    </source>
</evidence>
<name>A0ABV7KU24_PLAOK</name>
<dbReference type="Proteomes" id="UP001595625">
    <property type="component" value="Unassembled WGS sequence"/>
</dbReference>
<feature type="transmembrane region" description="Helical" evidence="1">
    <location>
        <begin position="113"/>
        <end position="132"/>
    </location>
</feature>
<gene>
    <name evidence="2" type="ORF">ACFOEJ_16835</name>
</gene>
<protein>
    <recommendedName>
        <fullName evidence="4">Haemolysin XhlA</fullName>
    </recommendedName>
</protein>
<keyword evidence="1" id="KW-1133">Transmembrane helix</keyword>
<proteinExistence type="predicted"/>
<keyword evidence="1" id="KW-0472">Membrane</keyword>
<evidence type="ECO:0000313" key="3">
    <source>
        <dbReference type="Proteomes" id="UP001595625"/>
    </source>
</evidence>
<evidence type="ECO:0000256" key="1">
    <source>
        <dbReference type="SAM" id="Phobius"/>
    </source>
</evidence>